<feature type="transmembrane region" description="Helical" evidence="1">
    <location>
        <begin position="170"/>
        <end position="192"/>
    </location>
</feature>
<dbReference type="PANTHER" id="PTHR37814:SF1">
    <property type="entry name" value="MEMBRANE PROTEIN"/>
    <property type="match status" value="1"/>
</dbReference>
<feature type="transmembrane region" description="Helical" evidence="1">
    <location>
        <begin position="36"/>
        <end position="56"/>
    </location>
</feature>
<keyword evidence="1" id="KW-0812">Transmembrane</keyword>
<gene>
    <name evidence="2" type="ORF">AO370_0263</name>
</gene>
<evidence type="ECO:0000256" key="1">
    <source>
        <dbReference type="SAM" id="Phobius"/>
    </source>
</evidence>
<sequence length="442" mass="48935">MILLLFFVKIISHLSQFIIPMLHQNPPKYSFNHQKIIIIALAYVGVITGAGLSSGQEIFQYFASFGKMGMIGVVILGILHAIFGGIILALGSFYRANEHSQVLDNIAGPWVTKLLDWSLIISGFTLGFVMIAGAGANLNQEFGAPTWLGAALCSLLVIGISMLNFEKVTAAIGIFTPIVVFIIFALTLYTFVGKSYDWDYLDRIASSEPKIFPNAWLSLINYYALCIMTGASMAFVLGGKTMYVGEAARGGFLGGALIGLISACTAFTIFANIDLILDADLPMQLLVANVHPWLGTLMSFIIFAMIFNTAISLYYSLAKRFSGDDNQRFKWILIGLVLVGFVLSFAGFKKLVSIMFPIIGYIGMLLLVVLSLAWIKNHKKIKTERINRRHIYALMQKKLDDSQSFNKTDEKQLNQLIENSVINDQEIKQDMTQLVKDDLDKS</sequence>
<accession>A0A198XEC0</accession>
<comment type="caution">
    <text evidence="2">The sequence shown here is derived from an EMBL/GenBank/DDBJ whole genome shotgun (WGS) entry which is preliminary data.</text>
</comment>
<protein>
    <submittedName>
        <fullName evidence="2">Uncharacterized protein</fullName>
    </submittedName>
</protein>
<evidence type="ECO:0000313" key="3">
    <source>
        <dbReference type="Proteomes" id="UP000078295"/>
    </source>
</evidence>
<proteinExistence type="predicted"/>
<feature type="transmembrane region" description="Helical" evidence="1">
    <location>
        <begin position="354"/>
        <end position="375"/>
    </location>
</feature>
<feature type="transmembrane region" description="Helical" evidence="1">
    <location>
        <begin position="220"/>
        <end position="239"/>
    </location>
</feature>
<dbReference type="Proteomes" id="UP000078295">
    <property type="component" value="Unassembled WGS sequence"/>
</dbReference>
<reference evidence="2 3" key="1">
    <citation type="journal article" date="2016" name="Genome Biol. Evol.">
        <title>Comparative Genomic Analyses of the Moraxella catarrhalis Serosensitive and Seroresistant Lineages Demonstrate Their Independent Evolution.</title>
        <authorList>
            <person name="Earl J.P."/>
            <person name="de Vries S.P."/>
            <person name="Ahmed A."/>
            <person name="Powell E."/>
            <person name="Schultz M.P."/>
            <person name="Hermans P.W."/>
            <person name="Hill D.J."/>
            <person name="Zhou Z."/>
            <person name="Constantinidou C.I."/>
            <person name="Hu F.Z."/>
            <person name="Bootsma H.J."/>
            <person name="Ehrlich G.D."/>
        </authorList>
    </citation>
    <scope>NUCLEOTIDE SEQUENCE [LARGE SCALE GENOMIC DNA]</scope>
    <source>
        <strain evidence="2 3">F23</strain>
    </source>
</reference>
<dbReference type="AlphaFoldDB" id="A0A198XEC0"/>
<feature type="transmembrane region" description="Helical" evidence="1">
    <location>
        <begin position="329"/>
        <end position="348"/>
    </location>
</feature>
<keyword evidence="1" id="KW-0472">Membrane</keyword>
<feature type="transmembrane region" description="Helical" evidence="1">
    <location>
        <begin position="142"/>
        <end position="163"/>
    </location>
</feature>
<dbReference type="InterPro" id="IPR038728">
    <property type="entry name" value="YkvI-like"/>
</dbReference>
<dbReference type="RefSeq" id="WP_064602115.1">
    <property type="nucleotide sequence ID" value="NZ_JAABLA010000004.1"/>
</dbReference>
<name>A0A198XEC0_MORCA</name>
<dbReference type="OrthoDB" id="4424890at2"/>
<dbReference type="PANTHER" id="PTHR37814">
    <property type="entry name" value="CONSERVED MEMBRANE PROTEIN"/>
    <property type="match status" value="1"/>
</dbReference>
<keyword evidence="1" id="KW-1133">Transmembrane helix</keyword>
<organism evidence="2 3">
    <name type="scientific">Moraxella catarrhalis</name>
    <name type="common">Branhamella catarrhalis</name>
    <dbReference type="NCBI Taxonomy" id="480"/>
    <lineage>
        <taxon>Bacteria</taxon>
        <taxon>Pseudomonadati</taxon>
        <taxon>Pseudomonadota</taxon>
        <taxon>Gammaproteobacteria</taxon>
        <taxon>Moraxellales</taxon>
        <taxon>Moraxellaceae</taxon>
        <taxon>Moraxella</taxon>
    </lineage>
</organism>
<feature type="transmembrane region" description="Helical" evidence="1">
    <location>
        <begin position="114"/>
        <end position="136"/>
    </location>
</feature>
<dbReference type="EMBL" id="LXHQ01000008">
    <property type="protein sequence ID" value="OAV28100.1"/>
    <property type="molecule type" value="Genomic_DNA"/>
</dbReference>
<feature type="transmembrane region" description="Helical" evidence="1">
    <location>
        <begin position="68"/>
        <end position="93"/>
    </location>
</feature>
<feature type="transmembrane region" description="Helical" evidence="1">
    <location>
        <begin position="251"/>
        <end position="273"/>
    </location>
</feature>
<evidence type="ECO:0000313" key="2">
    <source>
        <dbReference type="EMBL" id="OAV28100.1"/>
    </source>
</evidence>
<feature type="transmembrane region" description="Helical" evidence="1">
    <location>
        <begin position="293"/>
        <end position="317"/>
    </location>
</feature>